<evidence type="ECO:0000256" key="4">
    <source>
        <dbReference type="ARBA" id="ARBA00022679"/>
    </source>
</evidence>
<dbReference type="EMBL" id="JAAWWB010000014">
    <property type="protein sequence ID" value="KAG6767019.1"/>
    <property type="molecule type" value="Genomic_DNA"/>
</dbReference>
<reference evidence="8" key="1">
    <citation type="journal article" date="2020" name="bioRxiv">
        <title>Hybrid origin of Populus tomentosa Carr. identified through genome sequencing and phylogenomic analysis.</title>
        <authorList>
            <person name="An X."/>
            <person name="Gao K."/>
            <person name="Chen Z."/>
            <person name="Li J."/>
            <person name="Yang X."/>
            <person name="Yang X."/>
            <person name="Zhou J."/>
            <person name="Guo T."/>
            <person name="Zhao T."/>
            <person name="Huang S."/>
            <person name="Miao D."/>
            <person name="Khan W.U."/>
            <person name="Rao P."/>
            <person name="Ye M."/>
            <person name="Lei B."/>
            <person name="Liao W."/>
            <person name="Wang J."/>
            <person name="Ji L."/>
            <person name="Li Y."/>
            <person name="Guo B."/>
            <person name="Mustafa N.S."/>
            <person name="Li S."/>
            <person name="Yun Q."/>
            <person name="Keller S.R."/>
            <person name="Mao J."/>
            <person name="Zhang R."/>
            <person name="Strauss S.H."/>
        </authorList>
    </citation>
    <scope>NUCLEOTIDE SEQUENCE</scope>
    <source>
        <strain evidence="8">GM15</strain>
        <tissue evidence="8">Leaf</tissue>
    </source>
</reference>
<evidence type="ECO:0000256" key="3">
    <source>
        <dbReference type="ARBA" id="ARBA00022676"/>
    </source>
</evidence>
<dbReference type="PROSITE" id="PS00375">
    <property type="entry name" value="UDPGT"/>
    <property type="match status" value="1"/>
</dbReference>
<dbReference type="GO" id="GO:0080043">
    <property type="term" value="F:quercetin 3-O-glucosyltransferase activity"/>
    <property type="evidence" value="ECO:0007669"/>
    <property type="project" value="TreeGrafter"/>
</dbReference>
<dbReference type="GO" id="GO:0047213">
    <property type="term" value="F:anthocyanidin 3-O-glucosyltransferase activity"/>
    <property type="evidence" value="ECO:0007669"/>
    <property type="project" value="UniProtKB-EC"/>
</dbReference>
<evidence type="ECO:0000256" key="7">
    <source>
        <dbReference type="RuleBase" id="RU362057"/>
    </source>
</evidence>
<dbReference type="Proteomes" id="UP000886885">
    <property type="component" value="Chromosome 7D"/>
</dbReference>
<proteinExistence type="inferred from homology"/>
<comment type="catalytic activity">
    <reaction evidence="5">
        <text>an anthocyanidin + UDP-alpha-D-glucose + H(+) = an anthocyanidin 3-O-beta-D-glucoside + UDP</text>
        <dbReference type="Rhea" id="RHEA:20093"/>
        <dbReference type="ChEBI" id="CHEBI:15378"/>
        <dbReference type="ChEBI" id="CHEBI:16307"/>
        <dbReference type="ChEBI" id="CHEBI:58223"/>
        <dbReference type="ChEBI" id="CHEBI:58885"/>
        <dbReference type="ChEBI" id="CHEBI:143576"/>
        <dbReference type="EC" id="2.4.1.115"/>
    </reaction>
</comment>
<evidence type="ECO:0000256" key="5">
    <source>
        <dbReference type="ARBA" id="ARBA00047606"/>
    </source>
</evidence>
<sequence length="474" mass="52846">MGVEDQVHVLVVTMAWQGHINPMLKLAKRLVSKGVHVTIATTEGTRYLATQKPNIPTSFTTAENTTVRTPQISLEFFSDGLDLEFDRLKYFDSYIESLETTGYINLSNLIQDFTNDGKKFSCIISNPFMPWVPKIATKYGIPCAVLWIQACTVYSIYYHYFKNPNSFPTLIGPHEFIELPGMPKLQVKDLPSFILPSCSHPIRKLVSSFIQNLDEIKWVLGNSFDELEEEVIKSMASLHPICPIGPLVSSSLLGQEESINGSVDMWIPEDSCIEWLDKKPPSSVVYISFGSVASFSQKQIDNIAMGLKNSNRPFLWVIKPPEKCFENTGGELSYDLLKESTEGRGLVVAWCPQEKVLMHQAVACFITHCGWNSTLETMVAGVPVIAYPDWTDQPTVAKLVTSTFNVGVRLEVENGVASSEEIERCIMEVTDGPEAAKIQKRALELKEAAKKAVADGGSSDANIDQFIREFIEKL</sequence>
<dbReference type="FunFam" id="3.40.50.2000:FF:000101">
    <property type="entry name" value="Glycosyltransferase"/>
    <property type="match status" value="1"/>
</dbReference>
<evidence type="ECO:0000256" key="2">
    <source>
        <dbReference type="ARBA" id="ARBA00009995"/>
    </source>
</evidence>
<dbReference type="InterPro" id="IPR035595">
    <property type="entry name" value="UDP_glycos_trans_CS"/>
</dbReference>
<dbReference type="PANTHER" id="PTHR11926">
    <property type="entry name" value="GLUCOSYL/GLUCURONOSYL TRANSFERASES"/>
    <property type="match status" value="1"/>
</dbReference>
<dbReference type="Pfam" id="PF00201">
    <property type="entry name" value="UDPGT"/>
    <property type="match status" value="1"/>
</dbReference>
<name>A0A8X8CUG0_POPTO</name>
<accession>A0A8X8CUG0</accession>
<comment type="similarity">
    <text evidence="2 6">Belongs to the UDP-glycosyltransferase family.</text>
</comment>
<dbReference type="AlphaFoldDB" id="A0A8X8CUG0"/>
<organism evidence="8 9">
    <name type="scientific">Populus tomentosa</name>
    <name type="common">Chinese white poplar</name>
    <dbReference type="NCBI Taxonomy" id="118781"/>
    <lineage>
        <taxon>Eukaryota</taxon>
        <taxon>Viridiplantae</taxon>
        <taxon>Streptophyta</taxon>
        <taxon>Embryophyta</taxon>
        <taxon>Tracheophyta</taxon>
        <taxon>Spermatophyta</taxon>
        <taxon>Magnoliopsida</taxon>
        <taxon>eudicotyledons</taxon>
        <taxon>Gunneridae</taxon>
        <taxon>Pentapetalae</taxon>
        <taxon>rosids</taxon>
        <taxon>fabids</taxon>
        <taxon>Malpighiales</taxon>
        <taxon>Salicaceae</taxon>
        <taxon>Saliceae</taxon>
        <taxon>Populus</taxon>
    </lineage>
</organism>
<dbReference type="CDD" id="cd03784">
    <property type="entry name" value="GT1_Gtf-like"/>
    <property type="match status" value="1"/>
</dbReference>
<dbReference type="EC" id="2.4.1.-" evidence="7"/>
<dbReference type="PANTHER" id="PTHR11926:SF1264">
    <property type="entry name" value="GLYCOSYLTRANSFERASE-RELATED"/>
    <property type="match status" value="1"/>
</dbReference>
<keyword evidence="9" id="KW-1185">Reference proteome</keyword>
<dbReference type="OrthoDB" id="5835829at2759"/>
<comment type="caution">
    <text evidence="8">The sequence shown here is derived from an EMBL/GenBank/DDBJ whole genome shotgun (WGS) entry which is preliminary data.</text>
</comment>
<gene>
    <name evidence="8" type="ORF">POTOM_028198</name>
</gene>
<keyword evidence="3 6" id="KW-0328">Glycosyltransferase</keyword>
<evidence type="ECO:0000313" key="9">
    <source>
        <dbReference type="Proteomes" id="UP000886885"/>
    </source>
</evidence>
<dbReference type="FunFam" id="3.40.50.2000:FF:000078">
    <property type="entry name" value="Glycosyltransferase"/>
    <property type="match status" value="1"/>
</dbReference>
<evidence type="ECO:0000256" key="6">
    <source>
        <dbReference type="RuleBase" id="RU003718"/>
    </source>
</evidence>
<dbReference type="GO" id="GO:0010294">
    <property type="term" value="F:abscisic acid glucosyltransferase activity"/>
    <property type="evidence" value="ECO:0007669"/>
    <property type="project" value="TreeGrafter"/>
</dbReference>
<dbReference type="InterPro" id="IPR002213">
    <property type="entry name" value="UDP_glucos_trans"/>
</dbReference>
<evidence type="ECO:0000256" key="1">
    <source>
        <dbReference type="ARBA" id="ARBA00004935"/>
    </source>
</evidence>
<evidence type="ECO:0000313" key="8">
    <source>
        <dbReference type="EMBL" id="KAG6767019.1"/>
    </source>
</evidence>
<keyword evidence="4 6" id="KW-0808">Transferase</keyword>
<dbReference type="GO" id="GO:0080044">
    <property type="term" value="F:quercetin 7-O-glucosyltransferase activity"/>
    <property type="evidence" value="ECO:0007669"/>
    <property type="project" value="TreeGrafter"/>
</dbReference>
<protein>
    <recommendedName>
        <fullName evidence="7">Glycosyltransferase</fullName>
        <ecNumber evidence="7">2.4.1.-</ecNumber>
    </recommendedName>
</protein>
<comment type="pathway">
    <text evidence="1">Pigment biosynthesis; anthocyanin biosynthesis.</text>
</comment>